<comment type="subunit">
    <text evidence="4">The 26S proteasome consists of a 20S proteasome core and two 19S regulatory subunits.</text>
</comment>
<keyword evidence="2 3" id="KW-0647">Proteasome</keyword>
<dbReference type="InterPro" id="IPR050115">
    <property type="entry name" value="Proteasome_alpha"/>
</dbReference>
<dbReference type="AlphaFoldDB" id="A0A2P6NPB8"/>
<dbReference type="PROSITE" id="PS00388">
    <property type="entry name" value="PROTEASOME_ALPHA_1"/>
    <property type="match status" value="1"/>
</dbReference>
<organism evidence="6 7">
    <name type="scientific">Planoprotostelium fungivorum</name>
    <dbReference type="NCBI Taxonomy" id="1890364"/>
    <lineage>
        <taxon>Eukaryota</taxon>
        <taxon>Amoebozoa</taxon>
        <taxon>Evosea</taxon>
        <taxon>Variosea</taxon>
        <taxon>Cavosteliida</taxon>
        <taxon>Cavosteliaceae</taxon>
        <taxon>Planoprotostelium</taxon>
    </lineage>
</organism>
<keyword evidence="1 4" id="KW-0963">Cytoplasm</keyword>
<dbReference type="CDD" id="cd03755">
    <property type="entry name" value="proteasome_alpha_type_7"/>
    <property type="match status" value="1"/>
</dbReference>
<dbReference type="InterPro" id="IPR001353">
    <property type="entry name" value="Proteasome_sua/b"/>
</dbReference>
<dbReference type="Pfam" id="PF10584">
    <property type="entry name" value="Proteasome_A_N"/>
    <property type="match status" value="1"/>
</dbReference>
<dbReference type="STRING" id="1890364.A0A2P6NPB8"/>
<dbReference type="Proteomes" id="UP000241769">
    <property type="component" value="Unassembled WGS sequence"/>
</dbReference>
<dbReference type="EMBL" id="MDYQ01000040">
    <property type="protein sequence ID" value="PRP85748.1"/>
    <property type="molecule type" value="Genomic_DNA"/>
</dbReference>
<evidence type="ECO:0000256" key="2">
    <source>
        <dbReference type="ARBA" id="ARBA00022942"/>
    </source>
</evidence>
<dbReference type="OrthoDB" id="3145928at2759"/>
<evidence type="ECO:0000256" key="4">
    <source>
        <dbReference type="RuleBase" id="RU000551"/>
    </source>
</evidence>
<keyword evidence="4" id="KW-0539">Nucleus</keyword>
<evidence type="ECO:0000259" key="5">
    <source>
        <dbReference type="PROSITE" id="PS00388"/>
    </source>
</evidence>
<evidence type="ECO:0000313" key="7">
    <source>
        <dbReference type="Proteomes" id="UP000241769"/>
    </source>
</evidence>
<comment type="caution">
    <text evidence="6">The sequence shown here is derived from an EMBL/GenBank/DDBJ whole genome shotgun (WGS) entry which is preliminary data.</text>
</comment>
<dbReference type="GO" id="GO:0010498">
    <property type="term" value="P:proteasomal protein catabolic process"/>
    <property type="evidence" value="ECO:0007669"/>
    <property type="project" value="UniProtKB-ARBA"/>
</dbReference>
<comment type="similarity">
    <text evidence="3 4">Belongs to the peptidase T1A family.</text>
</comment>
<dbReference type="GO" id="GO:0005737">
    <property type="term" value="C:cytoplasm"/>
    <property type="evidence" value="ECO:0007669"/>
    <property type="project" value="UniProtKB-SubCell"/>
</dbReference>
<dbReference type="FunCoup" id="A0A2P6NPB8">
    <property type="interactions" value="654"/>
</dbReference>
<dbReference type="FunFam" id="3.60.20.10:FF:000004">
    <property type="entry name" value="Proteasome subunit alpha type-4"/>
    <property type="match status" value="1"/>
</dbReference>
<dbReference type="Pfam" id="PF00227">
    <property type="entry name" value="Proteasome"/>
    <property type="match status" value="1"/>
</dbReference>
<dbReference type="SMART" id="SM00948">
    <property type="entry name" value="Proteasome_A_N"/>
    <property type="match status" value="1"/>
</dbReference>
<dbReference type="GO" id="GO:0019773">
    <property type="term" value="C:proteasome core complex, alpha-subunit complex"/>
    <property type="evidence" value="ECO:0007669"/>
    <property type="project" value="UniProtKB-UniRule"/>
</dbReference>
<protein>
    <recommendedName>
        <fullName evidence="4">Proteasome subunit alpha type</fullName>
    </recommendedName>
</protein>
<evidence type="ECO:0000256" key="3">
    <source>
        <dbReference type="PROSITE-ProRule" id="PRU00808"/>
    </source>
</evidence>
<comment type="subcellular location">
    <subcellularLocation>
        <location evidence="4">Cytoplasm</location>
    </subcellularLocation>
    <subcellularLocation>
        <location evidence="4">Nucleus</location>
    </subcellularLocation>
</comment>
<dbReference type="InterPro" id="IPR029055">
    <property type="entry name" value="Ntn_hydrolases_N"/>
</dbReference>
<dbReference type="InParanoid" id="A0A2P6NPB8"/>
<dbReference type="NCBIfam" id="NF003075">
    <property type="entry name" value="PRK03996.1"/>
    <property type="match status" value="1"/>
</dbReference>
<dbReference type="PROSITE" id="PS51475">
    <property type="entry name" value="PROTEASOME_ALPHA_2"/>
    <property type="match status" value="1"/>
</dbReference>
<dbReference type="GO" id="GO:0006511">
    <property type="term" value="P:ubiquitin-dependent protein catabolic process"/>
    <property type="evidence" value="ECO:0007669"/>
    <property type="project" value="InterPro"/>
</dbReference>
<gene>
    <name evidence="6" type="ORF">PROFUN_06342</name>
</gene>
<sequence length="240" mass="26454">MAKYDRAITVFSPDGHLFQVEYALEAVKKGVTALGVRGKNALVLGIEKKSTLKLQDPRTVRKILRIDENIVLAFAGLTADARVLINKARIEAQSYRLNLDDAPTVEYMTRYIAGLQQSGGMRPFGISTLIIGFDLDGTPKLYQTDPSGTYSAWKANATGRGSKIVKEYLEKNWNEEAVATDRGTVKLAIKALLEVVESGGNNIEIALLTPDNKLRILEDAEIEEYTKEIEAEKEANPPAQ</sequence>
<proteinExistence type="inferred from homology"/>
<keyword evidence="7" id="KW-1185">Reference proteome</keyword>
<evidence type="ECO:0000256" key="1">
    <source>
        <dbReference type="ARBA" id="ARBA00022490"/>
    </source>
</evidence>
<dbReference type="InterPro" id="IPR023332">
    <property type="entry name" value="Proteasome_alpha-type"/>
</dbReference>
<dbReference type="Gene3D" id="3.60.20.10">
    <property type="entry name" value="Glutamine Phosphoribosylpyrophosphate, subunit 1, domain 1"/>
    <property type="match status" value="1"/>
</dbReference>
<name>A0A2P6NPB8_9EUKA</name>
<evidence type="ECO:0000313" key="6">
    <source>
        <dbReference type="EMBL" id="PRP85748.1"/>
    </source>
</evidence>
<dbReference type="SUPFAM" id="SSF56235">
    <property type="entry name" value="N-terminal nucleophile aminohydrolases (Ntn hydrolases)"/>
    <property type="match status" value="1"/>
</dbReference>
<dbReference type="PANTHER" id="PTHR11599">
    <property type="entry name" value="PROTEASOME SUBUNIT ALPHA/BETA"/>
    <property type="match status" value="1"/>
</dbReference>
<feature type="domain" description="Proteasome alpha-type subunits" evidence="5">
    <location>
        <begin position="4"/>
        <end position="26"/>
    </location>
</feature>
<reference evidence="6 7" key="1">
    <citation type="journal article" date="2018" name="Genome Biol. Evol.">
        <title>Multiple Roots of Fruiting Body Formation in Amoebozoa.</title>
        <authorList>
            <person name="Hillmann F."/>
            <person name="Forbes G."/>
            <person name="Novohradska S."/>
            <person name="Ferling I."/>
            <person name="Riege K."/>
            <person name="Groth M."/>
            <person name="Westermann M."/>
            <person name="Marz M."/>
            <person name="Spaller T."/>
            <person name="Winckler T."/>
            <person name="Schaap P."/>
            <person name="Glockner G."/>
        </authorList>
    </citation>
    <scope>NUCLEOTIDE SEQUENCE [LARGE SCALE GENOMIC DNA]</scope>
    <source>
        <strain evidence="6 7">Jena</strain>
    </source>
</reference>
<accession>A0A2P6NPB8</accession>
<dbReference type="GO" id="GO:0005634">
    <property type="term" value="C:nucleus"/>
    <property type="evidence" value="ECO:0007669"/>
    <property type="project" value="UniProtKB-SubCell"/>
</dbReference>
<dbReference type="InterPro" id="IPR000426">
    <property type="entry name" value="Proteasome_asu_N"/>
</dbReference>